<proteinExistence type="predicted"/>
<evidence type="ECO:0000313" key="1">
    <source>
        <dbReference type="EMBL" id="JAH63132.1"/>
    </source>
</evidence>
<dbReference type="AlphaFoldDB" id="A0A0E9UBM0"/>
<reference evidence="1" key="2">
    <citation type="journal article" date="2015" name="Fish Shellfish Immunol.">
        <title>Early steps in the European eel (Anguilla anguilla)-Vibrio vulnificus interaction in the gills: Role of the RtxA13 toxin.</title>
        <authorList>
            <person name="Callol A."/>
            <person name="Pajuelo D."/>
            <person name="Ebbesson L."/>
            <person name="Teles M."/>
            <person name="MacKenzie S."/>
            <person name="Amaro C."/>
        </authorList>
    </citation>
    <scope>NUCLEOTIDE SEQUENCE</scope>
</reference>
<reference evidence="1" key="1">
    <citation type="submission" date="2014-11" db="EMBL/GenBank/DDBJ databases">
        <authorList>
            <person name="Amaro Gonzalez C."/>
        </authorList>
    </citation>
    <scope>NUCLEOTIDE SEQUENCE</scope>
</reference>
<dbReference type="EMBL" id="GBXM01045445">
    <property type="protein sequence ID" value="JAH63132.1"/>
    <property type="molecule type" value="Transcribed_RNA"/>
</dbReference>
<organism evidence="1">
    <name type="scientific">Anguilla anguilla</name>
    <name type="common">European freshwater eel</name>
    <name type="synonym">Muraena anguilla</name>
    <dbReference type="NCBI Taxonomy" id="7936"/>
    <lineage>
        <taxon>Eukaryota</taxon>
        <taxon>Metazoa</taxon>
        <taxon>Chordata</taxon>
        <taxon>Craniata</taxon>
        <taxon>Vertebrata</taxon>
        <taxon>Euteleostomi</taxon>
        <taxon>Actinopterygii</taxon>
        <taxon>Neopterygii</taxon>
        <taxon>Teleostei</taxon>
        <taxon>Anguilliformes</taxon>
        <taxon>Anguillidae</taxon>
        <taxon>Anguilla</taxon>
    </lineage>
</organism>
<sequence length="40" mass="4418">MMETKFFPGSLNVVVGNPLVLLQLLQSYTLFLSSHLHGSV</sequence>
<protein>
    <submittedName>
        <fullName evidence="1">Uncharacterized protein</fullName>
    </submittedName>
</protein>
<name>A0A0E9UBM0_ANGAN</name>
<accession>A0A0E9UBM0</accession>